<sequence length="175" mass="18889">MHMHRSWQGPSLTQDRCICLPGQGRRAYAPMPGSGWAWPESVYVHSSVSSRLEYMLQTTMPEGRTPEVVCSRLERNSTDSSYVVRSCPGSAASGCSADCGSCVQDMVRHFTLDRCAAGWKLHQGAAPEDCAGERKECAGLNQVDVGLSRWCNRWPVAGETSSAKSSDELSGSAAA</sequence>
<organism evidence="1 2">
    <name type="scientific">Prorocentrum cordatum</name>
    <dbReference type="NCBI Taxonomy" id="2364126"/>
    <lineage>
        <taxon>Eukaryota</taxon>
        <taxon>Sar</taxon>
        <taxon>Alveolata</taxon>
        <taxon>Dinophyceae</taxon>
        <taxon>Prorocentrales</taxon>
        <taxon>Prorocentraceae</taxon>
        <taxon>Prorocentrum</taxon>
    </lineage>
</organism>
<comment type="caution">
    <text evidence="1">The sequence shown here is derived from an EMBL/GenBank/DDBJ whole genome shotgun (WGS) entry which is preliminary data.</text>
</comment>
<accession>A0ABN9UV22</accession>
<dbReference type="EMBL" id="CAUYUJ010016252">
    <property type="protein sequence ID" value="CAK0863340.1"/>
    <property type="molecule type" value="Genomic_DNA"/>
</dbReference>
<evidence type="ECO:0000313" key="1">
    <source>
        <dbReference type="EMBL" id="CAK0863340.1"/>
    </source>
</evidence>
<keyword evidence="2" id="KW-1185">Reference proteome</keyword>
<protein>
    <submittedName>
        <fullName evidence="1">Uncharacterized protein</fullName>
    </submittedName>
</protein>
<evidence type="ECO:0000313" key="2">
    <source>
        <dbReference type="Proteomes" id="UP001189429"/>
    </source>
</evidence>
<name>A0ABN9UV22_9DINO</name>
<dbReference type="Proteomes" id="UP001189429">
    <property type="component" value="Unassembled WGS sequence"/>
</dbReference>
<proteinExistence type="predicted"/>
<reference evidence="1" key="1">
    <citation type="submission" date="2023-10" db="EMBL/GenBank/DDBJ databases">
        <authorList>
            <person name="Chen Y."/>
            <person name="Shah S."/>
            <person name="Dougan E. K."/>
            <person name="Thang M."/>
            <person name="Chan C."/>
        </authorList>
    </citation>
    <scope>NUCLEOTIDE SEQUENCE [LARGE SCALE GENOMIC DNA]</scope>
</reference>
<gene>
    <name evidence="1" type="ORF">PCOR1329_LOCUS51525</name>
</gene>